<comment type="caution">
    <text evidence="2">The sequence shown here is derived from an EMBL/GenBank/DDBJ whole genome shotgun (WGS) entry which is preliminary data.</text>
</comment>
<dbReference type="AlphaFoldDB" id="A0A5C5FLF3"/>
<proteinExistence type="predicted"/>
<feature type="compositionally biased region" description="Low complexity" evidence="1">
    <location>
        <begin position="168"/>
        <end position="189"/>
    </location>
</feature>
<dbReference type="OrthoDB" id="10661779at2759"/>
<evidence type="ECO:0000313" key="3">
    <source>
        <dbReference type="Proteomes" id="UP000311382"/>
    </source>
</evidence>
<evidence type="ECO:0000313" key="2">
    <source>
        <dbReference type="EMBL" id="TNY17149.1"/>
    </source>
</evidence>
<keyword evidence="3" id="KW-1185">Reference proteome</keyword>
<organism evidence="2 3">
    <name type="scientific">Rhodotorula diobovata</name>
    <dbReference type="NCBI Taxonomy" id="5288"/>
    <lineage>
        <taxon>Eukaryota</taxon>
        <taxon>Fungi</taxon>
        <taxon>Dikarya</taxon>
        <taxon>Basidiomycota</taxon>
        <taxon>Pucciniomycotina</taxon>
        <taxon>Microbotryomycetes</taxon>
        <taxon>Sporidiobolales</taxon>
        <taxon>Sporidiobolaceae</taxon>
        <taxon>Rhodotorula</taxon>
    </lineage>
</organism>
<dbReference type="EMBL" id="SOZI01000238">
    <property type="protein sequence ID" value="TNY17149.1"/>
    <property type="molecule type" value="Genomic_DNA"/>
</dbReference>
<name>A0A5C5FLF3_9BASI</name>
<dbReference type="Proteomes" id="UP000311382">
    <property type="component" value="Unassembled WGS sequence"/>
</dbReference>
<accession>A0A5C5FLF3</accession>
<evidence type="ECO:0000256" key="1">
    <source>
        <dbReference type="SAM" id="MobiDB-lite"/>
    </source>
</evidence>
<gene>
    <name evidence="2" type="ORF">DMC30DRAFT_432171</name>
</gene>
<sequence length="256" mass="27904">MTWTVLLSSTYTCRSPSEHSGPASPYTSGEPLSRALARTMSDRTETTLAPSDEVDVHHKYELQRLASRYSIGSPLTRVRTRTDSSDCFWEHLRLATTPPRVSSPAEVLYKDEFVTLTASSLVVSHLLFRRQVTIPLPRVHRARAFCSPAQLVKLAAATRQPPPPPSPARGAAGAPQSSAQAQPPRAPRGVVVSGLGSTGVFWARDPARVSGERWKEHAVVVDAEGWIGRIGFTVEDADAWWKAWATATGTGLQAHF</sequence>
<reference evidence="2 3" key="1">
    <citation type="submission" date="2019-03" db="EMBL/GenBank/DDBJ databases">
        <title>Rhodosporidium diobovatum UCD-FST 08-225 genome sequencing, assembly, and annotation.</title>
        <authorList>
            <person name="Fakankun I.U."/>
            <person name="Fristensky B."/>
            <person name="Levin D.B."/>
        </authorList>
    </citation>
    <scope>NUCLEOTIDE SEQUENCE [LARGE SCALE GENOMIC DNA]</scope>
    <source>
        <strain evidence="2 3">UCD-FST 08-225</strain>
    </source>
</reference>
<protein>
    <submittedName>
        <fullName evidence="2">Uncharacterized protein</fullName>
    </submittedName>
</protein>
<feature type="region of interest" description="Disordered" evidence="1">
    <location>
        <begin position="157"/>
        <end position="189"/>
    </location>
</feature>